<evidence type="ECO:0000313" key="2">
    <source>
        <dbReference type="Proteomes" id="UP000516305"/>
    </source>
</evidence>
<dbReference type="Proteomes" id="UP000516305">
    <property type="component" value="Chromosome"/>
</dbReference>
<name>A0A7H0VE29_9FLAO</name>
<dbReference type="EMBL" id="CP060139">
    <property type="protein sequence ID" value="QNR23977.1"/>
    <property type="molecule type" value="Genomic_DNA"/>
</dbReference>
<dbReference type="RefSeq" id="WP_210758511.1">
    <property type="nucleotide sequence ID" value="NZ_CP060139.1"/>
</dbReference>
<evidence type="ECO:0000313" key="1">
    <source>
        <dbReference type="EMBL" id="QNR23977.1"/>
    </source>
</evidence>
<accession>A0A7H0VE29</accession>
<sequence>MESFRLEYCPSTKNAEWLYDFVAYSLDEHGELERVVLCLESEVSDRKLEGIRYDFQKLLLCNAPIRVMLTVVKDSEENTLNGLFQSFQNWIEACENPKPGDRFLILLWDDCDTGEVHHRVLLKGGV</sequence>
<organism evidence="1 2">
    <name type="scientific">Croceimicrobium hydrocarbonivorans</name>
    <dbReference type="NCBI Taxonomy" id="2761580"/>
    <lineage>
        <taxon>Bacteria</taxon>
        <taxon>Pseudomonadati</taxon>
        <taxon>Bacteroidota</taxon>
        <taxon>Flavobacteriia</taxon>
        <taxon>Flavobacteriales</taxon>
        <taxon>Owenweeksiaceae</taxon>
        <taxon>Croceimicrobium</taxon>
    </lineage>
</organism>
<dbReference type="KEGG" id="chyd:H4K34_16630"/>
<keyword evidence="2" id="KW-1185">Reference proteome</keyword>
<proteinExistence type="predicted"/>
<gene>
    <name evidence="1" type="ORF">H4K34_16630</name>
</gene>
<reference evidence="1 2" key="1">
    <citation type="submission" date="2020-08" db="EMBL/GenBank/DDBJ databases">
        <title>Croceimicrobium hydrocarbonivorans gen. nov., sp. nov., a novel marine bacterium isolated from a bacterial consortium that degrades polyethylene terephthalate.</title>
        <authorList>
            <person name="Liu R."/>
        </authorList>
    </citation>
    <scope>NUCLEOTIDE SEQUENCE [LARGE SCALE GENOMIC DNA]</scope>
    <source>
        <strain evidence="1 2">A20-9</strain>
    </source>
</reference>
<dbReference type="AlphaFoldDB" id="A0A7H0VE29"/>
<protein>
    <submittedName>
        <fullName evidence="1">Uncharacterized protein</fullName>
    </submittedName>
</protein>